<proteinExistence type="predicted"/>
<gene>
    <name evidence="2" type="ORF">EXIGLDRAFT_780681</name>
</gene>
<evidence type="ECO:0000313" key="2">
    <source>
        <dbReference type="EMBL" id="KZV80666.1"/>
    </source>
</evidence>
<dbReference type="CDD" id="cd02440">
    <property type="entry name" value="AdoMet_MTases"/>
    <property type="match status" value="1"/>
</dbReference>
<dbReference type="GO" id="GO:0032259">
    <property type="term" value="P:methylation"/>
    <property type="evidence" value="ECO:0007669"/>
    <property type="project" value="UniProtKB-KW"/>
</dbReference>
<dbReference type="GO" id="GO:0008757">
    <property type="term" value="F:S-adenosylmethionine-dependent methyltransferase activity"/>
    <property type="evidence" value="ECO:0007669"/>
    <property type="project" value="InterPro"/>
</dbReference>
<dbReference type="EMBL" id="KV426460">
    <property type="protein sequence ID" value="KZV80666.1"/>
    <property type="molecule type" value="Genomic_DNA"/>
</dbReference>
<name>A0A165BHM6_EXIGL</name>
<accession>A0A165BHM6</accession>
<dbReference type="InterPro" id="IPR013216">
    <property type="entry name" value="Methyltransf_11"/>
</dbReference>
<dbReference type="OrthoDB" id="3647at2759"/>
<dbReference type="Pfam" id="PF08241">
    <property type="entry name" value="Methyltransf_11"/>
    <property type="match status" value="1"/>
</dbReference>
<keyword evidence="2" id="KW-0489">Methyltransferase</keyword>
<reference evidence="2 3" key="1">
    <citation type="journal article" date="2016" name="Mol. Biol. Evol.">
        <title>Comparative Genomics of Early-Diverging Mushroom-Forming Fungi Provides Insights into the Origins of Lignocellulose Decay Capabilities.</title>
        <authorList>
            <person name="Nagy L.G."/>
            <person name="Riley R."/>
            <person name="Tritt A."/>
            <person name="Adam C."/>
            <person name="Daum C."/>
            <person name="Floudas D."/>
            <person name="Sun H."/>
            <person name="Yadav J.S."/>
            <person name="Pangilinan J."/>
            <person name="Larsson K.H."/>
            <person name="Matsuura K."/>
            <person name="Barry K."/>
            <person name="Labutti K."/>
            <person name="Kuo R."/>
            <person name="Ohm R.A."/>
            <person name="Bhattacharya S.S."/>
            <person name="Shirouzu T."/>
            <person name="Yoshinaga Y."/>
            <person name="Martin F.M."/>
            <person name="Grigoriev I.V."/>
            <person name="Hibbett D.S."/>
        </authorList>
    </citation>
    <scope>NUCLEOTIDE SEQUENCE [LARGE SCALE GENOMIC DNA]</scope>
    <source>
        <strain evidence="2 3">HHB12029</strain>
    </source>
</reference>
<dbReference type="InterPro" id="IPR029063">
    <property type="entry name" value="SAM-dependent_MTases_sf"/>
</dbReference>
<dbReference type="AlphaFoldDB" id="A0A165BHM6"/>
<protein>
    <submittedName>
        <fullName evidence="2">S-adenosyl-L-methionine-dependent methyltransferase</fullName>
    </submittedName>
</protein>
<dbReference type="PANTHER" id="PTHR43591:SF108">
    <property type="entry name" value="S-ADENOSYL-L-METHIONINE-DEPENDENT METHYLTRANSFERASE"/>
    <property type="match status" value="1"/>
</dbReference>
<dbReference type="STRING" id="1314781.A0A165BHM6"/>
<dbReference type="Proteomes" id="UP000077266">
    <property type="component" value="Unassembled WGS sequence"/>
</dbReference>
<sequence>MAHTAHDDHMHTHNFNSQAHTYNERHAIGIQMLTEQLRARVDSIGFPANKTARLLDYACGTGVVSHALAPFVGSIVGIDISENMLSEYAKRAEQEDIEMRGYHGNLTGDDEAPAAFASDEFFNFDIVAVGLGFHHFKNPTLAAQRLATRLKTGGKLLIIDNVSEDNGFSSESAEKLFKDAGVAQDFVFSVVDQELQIGKGPTPMMQRVFMAWGSKA</sequence>
<feature type="domain" description="Methyltransferase type 11" evidence="1">
    <location>
        <begin position="55"/>
        <end position="158"/>
    </location>
</feature>
<keyword evidence="3" id="KW-1185">Reference proteome</keyword>
<dbReference type="Gene3D" id="3.40.50.150">
    <property type="entry name" value="Vaccinia Virus protein VP39"/>
    <property type="match status" value="1"/>
</dbReference>
<evidence type="ECO:0000313" key="3">
    <source>
        <dbReference type="Proteomes" id="UP000077266"/>
    </source>
</evidence>
<evidence type="ECO:0000259" key="1">
    <source>
        <dbReference type="Pfam" id="PF08241"/>
    </source>
</evidence>
<keyword evidence="2" id="KW-0808">Transferase</keyword>
<dbReference type="PANTHER" id="PTHR43591">
    <property type="entry name" value="METHYLTRANSFERASE"/>
    <property type="match status" value="1"/>
</dbReference>
<organism evidence="2 3">
    <name type="scientific">Exidia glandulosa HHB12029</name>
    <dbReference type="NCBI Taxonomy" id="1314781"/>
    <lineage>
        <taxon>Eukaryota</taxon>
        <taxon>Fungi</taxon>
        <taxon>Dikarya</taxon>
        <taxon>Basidiomycota</taxon>
        <taxon>Agaricomycotina</taxon>
        <taxon>Agaricomycetes</taxon>
        <taxon>Auriculariales</taxon>
        <taxon>Exidiaceae</taxon>
        <taxon>Exidia</taxon>
    </lineage>
</organism>
<dbReference type="InParanoid" id="A0A165BHM6"/>
<dbReference type="SUPFAM" id="SSF53335">
    <property type="entry name" value="S-adenosyl-L-methionine-dependent methyltransferases"/>
    <property type="match status" value="1"/>
</dbReference>